<dbReference type="STRING" id="1497020.DO97_09450"/>
<evidence type="ECO:0000313" key="5">
    <source>
        <dbReference type="Proteomes" id="UP000030170"/>
    </source>
</evidence>
<comment type="function">
    <text evidence="2">May be involved in photosynthetic membrane biogenesis.</text>
</comment>
<keyword evidence="5" id="KW-1185">Reference proteome</keyword>
<evidence type="ECO:0000256" key="1">
    <source>
        <dbReference type="ARBA" id="ARBA00023054"/>
    </source>
</evidence>
<sequence length="236" mass="26744">MNTVRTVSDTKRAFYNIHTRPINAIYRRVVEELMVEMHLLSVNVDFRYDPIYALGVVTAFERFTQGYLPAPDQPSIFNALCGSLGANPQQYQQDANRLRQVMTGLSLEDLTAWFQQTQIPPGVEDVQGQLQAIAENSRFKYSRLFGIGLFSILELVSPDTAKEELQATLILNQLSEALHLPGDKLQKDLELYRSNLEKISQARIVLEDVLQAERKKREQREQAKEAVATPPDAALP</sequence>
<dbReference type="NCBIfam" id="TIGR03060">
    <property type="entry name" value="PS_II_psb29"/>
    <property type="match status" value="1"/>
</dbReference>
<feature type="region of interest" description="Disordered" evidence="3">
    <location>
        <begin position="216"/>
        <end position="236"/>
    </location>
</feature>
<comment type="similarity">
    <text evidence="2">Belongs to the THF1 family.</text>
</comment>
<evidence type="ECO:0000256" key="3">
    <source>
        <dbReference type="SAM" id="MobiDB-lite"/>
    </source>
</evidence>
<dbReference type="Pfam" id="PF11264">
    <property type="entry name" value="ThylakoidFormat"/>
    <property type="match status" value="1"/>
</dbReference>
<evidence type="ECO:0000313" key="4">
    <source>
        <dbReference type="EMBL" id="KGF72322.1"/>
    </source>
</evidence>
<name>A0A098TKE6_9CYAN</name>
<reference evidence="4 5" key="1">
    <citation type="journal article" date="2014" name="Mol. Ecol.">
        <title>Evolution of Synechococcus.</title>
        <authorList>
            <person name="Dvorak P."/>
            <person name="Casamatta D."/>
            <person name="Hasler P."/>
            <person name="Poulickova A."/>
            <person name="Ondrej V."/>
            <person name="Sanges R."/>
        </authorList>
    </citation>
    <scope>NUCLEOTIDE SEQUENCE [LARGE SCALE GENOMIC DNA]</scope>
    <source>
        <strain evidence="4 5">CAUP A 1101</strain>
    </source>
</reference>
<dbReference type="EMBL" id="JJML01000029">
    <property type="protein sequence ID" value="KGF72322.1"/>
    <property type="molecule type" value="Genomic_DNA"/>
</dbReference>
<dbReference type="OrthoDB" id="463078at2"/>
<keyword evidence="1 2" id="KW-0175">Coiled coil</keyword>
<dbReference type="GO" id="GO:0010207">
    <property type="term" value="P:photosystem II assembly"/>
    <property type="evidence" value="ECO:0007669"/>
    <property type="project" value="InterPro"/>
</dbReference>
<evidence type="ECO:0000256" key="2">
    <source>
        <dbReference type="HAMAP-Rule" id="MF_01843"/>
    </source>
</evidence>
<dbReference type="GO" id="GO:0030096">
    <property type="term" value="C:plasma membrane-derived thylakoid photosystem II"/>
    <property type="evidence" value="ECO:0007669"/>
    <property type="project" value="TreeGrafter"/>
</dbReference>
<dbReference type="Proteomes" id="UP000030170">
    <property type="component" value="Unassembled WGS sequence"/>
</dbReference>
<comment type="caution">
    <text evidence="4">The sequence shown here is derived from an EMBL/GenBank/DDBJ whole genome shotgun (WGS) entry which is preliminary data.</text>
</comment>
<dbReference type="InterPro" id="IPR017499">
    <property type="entry name" value="Thf1"/>
</dbReference>
<dbReference type="RefSeq" id="WP_036534113.1">
    <property type="nucleotide sequence ID" value="NZ_JJML01000029.1"/>
</dbReference>
<dbReference type="PANTHER" id="PTHR34793">
    <property type="entry name" value="PROTEIN THYLAKOID FORMATION 1, CHLOROPLASTIC"/>
    <property type="match status" value="1"/>
</dbReference>
<accession>A0A098TKE6</accession>
<dbReference type="PANTHER" id="PTHR34793:SF1">
    <property type="entry name" value="PROTEIN THYLAKOID FORMATION 1, CHLOROPLASTIC"/>
    <property type="match status" value="1"/>
</dbReference>
<gene>
    <name evidence="2" type="primary">thf1</name>
    <name evidence="4" type="ORF">DO97_09450</name>
</gene>
<dbReference type="AlphaFoldDB" id="A0A098TKE6"/>
<protein>
    <recommendedName>
        <fullName evidence="2">Protein Thf1</fullName>
    </recommendedName>
</protein>
<proteinExistence type="inferred from homology"/>
<dbReference type="HAMAP" id="MF_01843">
    <property type="entry name" value="Thf1"/>
    <property type="match status" value="1"/>
</dbReference>
<organism evidence="4 5">
    <name type="scientific">Neosynechococcus sphagnicola sy1</name>
    <dbReference type="NCBI Taxonomy" id="1497020"/>
    <lineage>
        <taxon>Bacteria</taxon>
        <taxon>Bacillati</taxon>
        <taxon>Cyanobacteriota</taxon>
        <taxon>Cyanophyceae</taxon>
        <taxon>Neosynechococcales</taxon>
        <taxon>Neosynechococcaceae</taxon>
        <taxon>Neosynechococcus</taxon>
    </lineage>
</organism>